<accession>A0A4R8DJZ4</accession>
<dbReference type="InterPro" id="IPR005358">
    <property type="entry name" value="Puta_zinc/iron-chelating_dom"/>
</dbReference>
<gene>
    <name evidence="1" type="ORF">EDB95_5356</name>
</gene>
<evidence type="ECO:0000313" key="1">
    <source>
        <dbReference type="EMBL" id="TDW97506.1"/>
    </source>
</evidence>
<sequence>MSEIPIDLDHIRREAVAREEENHAFRDFLRRQDGDEIDRRVHRLDAEVTPRVDCTACGNCCKSLIIHTEPEENERVAARMGLPRETWEGRYLERSLGGKTVLNQIPCPFLTGTRCSVYEDRFSDCREFPHLHKDHFTDRLFSTIMYYGVCPIIYTVVERLKGETGFFTGYYSHPD</sequence>
<dbReference type="EMBL" id="SODV01000002">
    <property type="protein sequence ID" value="TDW97506.1"/>
    <property type="molecule type" value="Genomic_DNA"/>
</dbReference>
<organism evidence="1 2">
    <name type="scientific">Dinghuibacter silviterrae</name>
    <dbReference type="NCBI Taxonomy" id="1539049"/>
    <lineage>
        <taxon>Bacteria</taxon>
        <taxon>Pseudomonadati</taxon>
        <taxon>Bacteroidota</taxon>
        <taxon>Chitinophagia</taxon>
        <taxon>Chitinophagales</taxon>
        <taxon>Chitinophagaceae</taxon>
        <taxon>Dinghuibacter</taxon>
    </lineage>
</organism>
<comment type="caution">
    <text evidence="1">The sequence shown here is derived from an EMBL/GenBank/DDBJ whole genome shotgun (WGS) entry which is preliminary data.</text>
</comment>
<dbReference type="Proteomes" id="UP000294498">
    <property type="component" value="Unassembled WGS sequence"/>
</dbReference>
<name>A0A4R8DJZ4_9BACT</name>
<protein>
    <submittedName>
        <fullName evidence="1">Uncharacterized protein</fullName>
    </submittedName>
</protein>
<dbReference type="OrthoDB" id="665764at2"/>
<keyword evidence="2" id="KW-1185">Reference proteome</keyword>
<dbReference type="RefSeq" id="WP_133999860.1">
    <property type="nucleotide sequence ID" value="NZ_SODV01000002.1"/>
</dbReference>
<reference evidence="1 2" key="1">
    <citation type="submission" date="2019-03" db="EMBL/GenBank/DDBJ databases">
        <title>Genomic Encyclopedia of Type Strains, Phase IV (KMG-IV): sequencing the most valuable type-strain genomes for metagenomic binning, comparative biology and taxonomic classification.</title>
        <authorList>
            <person name="Goeker M."/>
        </authorList>
    </citation>
    <scope>NUCLEOTIDE SEQUENCE [LARGE SCALE GENOMIC DNA]</scope>
    <source>
        <strain evidence="1 2">DSM 100059</strain>
    </source>
</reference>
<proteinExistence type="predicted"/>
<dbReference type="AlphaFoldDB" id="A0A4R8DJZ4"/>
<evidence type="ECO:0000313" key="2">
    <source>
        <dbReference type="Proteomes" id="UP000294498"/>
    </source>
</evidence>
<dbReference type="Pfam" id="PF03692">
    <property type="entry name" value="CxxCxxCC"/>
    <property type="match status" value="1"/>
</dbReference>